<accession>A0A562JGL9</accession>
<dbReference type="EMBL" id="VLKH01000002">
    <property type="protein sequence ID" value="TWH82366.1"/>
    <property type="molecule type" value="Genomic_DNA"/>
</dbReference>
<proteinExistence type="predicted"/>
<feature type="transmembrane region" description="Helical" evidence="4">
    <location>
        <begin position="90"/>
        <end position="112"/>
    </location>
</feature>
<gene>
    <name evidence="5" type="ORF">LY60_00664</name>
</gene>
<dbReference type="Gene3D" id="3.40.50.1820">
    <property type="entry name" value="alpha/beta hydrolase"/>
    <property type="match status" value="1"/>
</dbReference>
<keyword evidence="6" id="KW-1185">Reference proteome</keyword>
<dbReference type="Proteomes" id="UP000315343">
    <property type="component" value="Unassembled WGS sequence"/>
</dbReference>
<dbReference type="OrthoDB" id="9814760at2"/>
<feature type="transmembrane region" description="Helical" evidence="4">
    <location>
        <begin position="6"/>
        <end position="22"/>
    </location>
</feature>
<evidence type="ECO:0000256" key="1">
    <source>
        <dbReference type="ARBA" id="ARBA00022801"/>
    </source>
</evidence>
<dbReference type="AlphaFoldDB" id="A0A562JGL9"/>
<organism evidence="5 6">
    <name type="scientific">Sedimentibacter saalensis</name>
    <dbReference type="NCBI Taxonomy" id="130788"/>
    <lineage>
        <taxon>Bacteria</taxon>
        <taxon>Bacillati</taxon>
        <taxon>Bacillota</taxon>
        <taxon>Tissierellia</taxon>
        <taxon>Sedimentibacter</taxon>
    </lineage>
</organism>
<dbReference type="InterPro" id="IPR029058">
    <property type="entry name" value="AB_hydrolase_fold"/>
</dbReference>
<sequence>MLGVIIIFILLIIELVFMVYCLRTKSEQRKIKHIIRLCEFALFGFLVMVSIVQFSFRWYMLFIILLIQAIIGIVFLVKKPESIKVFKKKYAVLSFINRSVLLVIAIIPSILFPQFKNIEPSGNYSVATESYTFTDADRIETYSNDGSYRKITVQFWYPGAESENKKYPLVIFSHGAFGFRGSNYSTFMELASNGYVVCSVDHTYQSFFSKQVDGKTVIVNNDFINDAIAVQNGDYDDGKTFKLTHEWLKLRTDDINFVLETILNNKNDEYVYKIIDTEKIGLFGHSIGGATAAELGRIRKDIDAVIVIDGTMIGEEIYFRDGKSVLNSNEYPVPILNIYNEEHYNEALLNSSNYANMVASENAIDSHDVVFKESGHLNFTDLPLFSPYLAKILGTGNIEKVYCVEKMNNVVLDYFNYYLKDSKELNIMTEY</sequence>
<feature type="transmembrane region" description="Helical" evidence="4">
    <location>
        <begin position="58"/>
        <end position="78"/>
    </location>
</feature>
<dbReference type="RefSeq" id="WP_145079926.1">
    <property type="nucleotide sequence ID" value="NZ_VLKH01000002.1"/>
</dbReference>
<comment type="caution">
    <text evidence="5">The sequence shown here is derived from an EMBL/GenBank/DDBJ whole genome shotgun (WGS) entry which is preliminary data.</text>
</comment>
<feature type="transmembrane region" description="Helical" evidence="4">
    <location>
        <begin position="34"/>
        <end position="52"/>
    </location>
</feature>
<dbReference type="PANTHER" id="PTHR10272:SF0">
    <property type="entry name" value="PLATELET-ACTIVATING FACTOR ACETYLHYDROLASE"/>
    <property type="match status" value="1"/>
</dbReference>
<evidence type="ECO:0000256" key="4">
    <source>
        <dbReference type="SAM" id="Phobius"/>
    </source>
</evidence>
<keyword evidence="4" id="KW-0472">Membrane</keyword>
<evidence type="ECO:0000313" key="5">
    <source>
        <dbReference type="EMBL" id="TWH82366.1"/>
    </source>
</evidence>
<dbReference type="Pfam" id="PF03403">
    <property type="entry name" value="PAF-AH_p_II"/>
    <property type="match status" value="1"/>
</dbReference>
<keyword evidence="4" id="KW-1133">Transmembrane helix</keyword>
<evidence type="ECO:0000256" key="2">
    <source>
        <dbReference type="ARBA" id="ARBA00022963"/>
    </source>
</evidence>
<evidence type="ECO:0000313" key="6">
    <source>
        <dbReference type="Proteomes" id="UP000315343"/>
    </source>
</evidence>
<reference evidence="5 6" key="1">
    <citation type="submission" date="2019-07" db="EMBL/GenBank/DDBJ databases">
        <title>Genomic Encyclopedia of Type Strains, Phase I: the one thousand microbial genomes (KMG-I) project.</title>
        <authorList>
            <person name="Kyrpides N."/>
        </authorList>
    </citation>
    <scope>NUCLEOTIDE SEQUENCE [LARGE SCALE GENOMIC DNA]</scope>
    <source>
        <strain evidence="5 6">DSM 13558</strain>
    </source>
</reference>
<dbReference type="GO" id="GO:0016042">
    <property type="term" value="P:lipid catabolic process"/>
    <property type="evidence" value="ECO:0007669"/>
    <property type="project" value="UniProtKB-KW"/>
</dbReference>
<name>A0A562JGL9_9FIRM</name>
<protein>
    <submittedName>
        <fullName evidence="5">Platelet-activating factor acetylhydrolase isoform II</fullName>
    </submittedName>
</protein>
<keyword evidence="1 5" id="KW-0378">Hydrolase</keyword>
<dbReference type="SUPFAM" id="SSF53474">
    <property type="entry name" value="alpha/beta-Hydrolases"/>
    <property type="match status" value="1"/>
</dbReference>
<dbReference type="PANTHER" id="PTHR10272">
    <property type="entry name" value="PLATELET-ACTIVATING FACTOR ACETYLHYDROLASE"/>
    <property type="match status" value="1"/>
</dbReference>
<keyword evidence="4" id="KW-0812">Transmembrane</keyword>
<keyword evidence="2" id="KW-0442">Lipid degradation</keyword>
<dbReference type="GO" id="GO:0003847">
    <property type="term" value="F:1-alkyl-2-acetylglycerophosphocholine esterase activity"/>
    <property type="evidence" value="ECO:0007669"/>
    <property type="project" value="TreeGrafter"/>
</dbReference>
<keyword evidence="3" id="KW-0443">Lipid metabolism</keyword>
<evidence type="ECO:0000256" key="3">
    <source>
        <dbReference type="ARBA" id="ARBA00023098"/>
    </source>
</evidence>